<dbReference type="GO" id="GO:0005829">
    <property type="term" value="C:cytosol"/>
    <property type="evidence" value="ECO:0007669"/>
    <property type="project" value="TreeGrafter"/>
</dbReference>
<keyword evidence="2" id="KW-0540">Nuclease</keyword>
<accession>A0A1M5XVG1</accession>
<evidence type="ECO:0000259" key="1">
    <source>
        <dbReference type="SMART" id="SM00479"/>
    </source>
</evidence>
<dbReference type="Gene3D" id="3.30.420.10">
    <property type="entry name" value="Ribonuclease H-like superfamily/Ribonuclease H"/>
    <property type="match status" value="1"/>
</dbReference>
<organism evidence="2 3">
    <name type="scientific">Clostridium collagenovorans DSM 3089</name>
    <dbReference type="NCBI Taxonomy" id="1121306"/>
    <lineage>
        <taxon>Bacteria</taxon>
        <taxon>Bacillati</taxon>
        <taxon>Bacillota</taxon>
        <taxon>Clostridia</taxon>
        <taxon>Eubacteriales</taxon>
        <taxon>Clostridiaceae</taxon>
        <taxon>Clostridium</taxon>
    </lineage>
</organism>
<dbReference type="RefSeq" id="WP_072832315.1">
    <property type="nucleotide sequence ID" value="NZ_FQXP01000010.1"/>
</dbReference>
<feature type="domain" description="Exonuclease" evidence="1">
    <location>
        <begin position="2"/>
        <end position="190"/>
    </location>
</feature>
<keyword evidence="3" id="KW-1185">Reference proteome</keyword>
<keyword evidence="2" id="KW-0378">Hydrolase</keyword>
<dbReference type="Proteomes" id="UP000184526">
    <property type="component" value="Unassembled WGS sequence"/>
</dbReference>
<dbReference type="GO" id="GO:0003676">
    <property type="term" value="F:nucleic acid binding"/>
    <property type="evidence" value="ECO:0007669"/>
    <property type="project" value="InterPro"/>
</dbReference>
<protein>
    <submittedName>
        <fullName evidence="2">Exonuclease</fullName>
    </submittedName>
</protein>
<dbReference type="Pfam" id="PF00929">
    <property type="entry name" value="RNase_T"/>
    <property type="match status" value="1"/>
</dbReference>
<dbReference type="EMBL" id="FQXP01000010">
    <property type="protein sequence ID" value="SHI03807.1"/>
    <property type="molecule type" value="Genomic_DNA"/>
</dbReference>
<dbReference type="InterPro" id="IPR013520">
    <property type="entry name" value="Ribonucl_H"/>
</dbReference>
<keyword evidence="2" id="KW-0269">Exonuclease</keyword>
<dbReference type="GO" id="GO:0045004">
    <property type="term" value="P:DNA replication proofreading"/>
    <property type="evidence" value="ECO:0007669"/>
    <property type="project" value="TreeGrafter"/>
</dbReference>
<dbReference type="AlphaFoldDB" id="A0A1M5XVG1"/>
<dbReference type="STRING" id="1121306.SAMN02745196_02459"/>
<dbReference type="InterPro" id="IPR012337">
    <property type="entry name" value="RNaseH-like_sf"/>
</dbReference>
<dbReference type="PANTHER" id="PTHR30231:SF41">
    <property type="entry name" value="DNA POLYMERASE III SUBUNIT EPSILON"/>
    <property type="match status" value="1"/>
</dbReference>
<evidence type="ECO:0000313" key="3">
    <source>
        <dbReference type="Proteomes" id="UP000184526"/>
    </source>
</evidence>
<gene>
    <name evidence="2" type="ORF">SAMN02745196_02459</name>
</gene>
<name>A0A1M5XVG1_9CLOT</name>
<dbReference type="SUPFAM" id="SSF53098">
    <property type="entry name" value="Ribonuclease H-like"/>
    <property type="match status" value="1"/>
</dbReference>
<dbReference type="CDD" id="cd06127">
    <property type="entry name" value="DEDDh"/>
    <property type="match status" value="1"/>
</dbReference>
<dbReference type="InterPro" id="IPR036397">
    <property type="entry name" value="RNaseH_sf"/>
</dbReference>
<sequence>MKSVFLDTETTGLRPGNIVQLTYIVEEDKQLVGFKNYFFKVEHVEPEAERVHGFSKEKLELLSEGFEFADLAEEIQEDFEGATLIAHNINFDKKFIEAEFSRIFQLDGSEKEFCTMKYFSKILKIPARNGVGYKNPKLEEVVDFYGIDRNKILEKAKLLFGCSEISFHDARYDTVAMYMCCLKSKNRTQIDTIFTDEPLDMFN</sequence>
<dbReference type="GO" id="GO:0008408">
    <property type="term" value="F:3'-5' exonuclease activity"/>
    <property type="evidence" value="ECO:0007669"/>
    <property type="project" value="TreeGrafter"/>
</dbReference>
<dbReference type="PANTHER" id="PTHR30231">
    <property type="entry name" value="DNA POLYMERASE III SUBUNIT EPSILON"/>
    <property type="match status" value="1"/>
</dbReference>
<dbReference type="OrthoDB" id="9776650at2"/>
<evidence type="ECO:0000313" key="2">
    <source>
        <dbReference type="EMBL" id="SHI03807.1"/>
    </source>
</evidence>
<proteinExistence type="predicted"/>
<reference evidence="2 3" key="1">
    <citation type="submission" date="2016-11" db="EMBL/GenBank/DDBJ databases">
        <authorList>
            <person name="Jaros S."/>
            <person name="Januszkiewicz K."/>
            <person name="Wedrychowicz H."/>
        </authorList>
    </citation>
    <scope>NUCLEOTIDE SEQUENCE [LARGE SCALE GENOMIC DNA]</scope>
    <source>
        <strain evidence="2 3">DSM 3089</strain>
    </source>
</reference>
<dbReference type="SMART" id="SM00479">
    <property type="entry name" value="EXOIII"/>
    <property type="match status" value="1"/>
</dbReference>